<feature type="compositionally biased region" description="Polar residues" evidence="1">
    <location>
        <begin position="85"/>
        <end position="108"/>
    </location>
</feature>
<dbReference type="OMA" id="EMWSRCK"/>
<feature type="compositionally biased region" description="Basic and acidic residues" evidence="1">
    <location>
        <begin position="260"/>
        <end position="272"/>
    </location>
</feature>
<dbReference type="EMBL" id="LUKN01004257">
    <property type="protein sequence ID" value="OAQ96292.1"/>
    <property type="molecule type" value="Genomic_DNA"/>
</dbReference>
<evidence type="ECO:0000256" key="1">
    <source>
        <dbReference type="SAM" id="MobiDB-lite"/>
    </source>
</evidence>
<feature type="region of interest" description="Disordered" evidence="1">
    <location>
        <begin position="1"/>
        <end position="42"/>
    </location>
</feature>
<proteinExistence type="predicted"/>
<feature type="region of interest" description="Disordered" evidence="1">
    <location>
        <begin position="405"/>
        <end position="434"/>
    </location>
</feature>
<evidence type="ECO:0000313" key="2">
    <source>
        <dbReference type="EMBL" id="OAQ96292.1"/>
    </source>
</evidence>
<feature type="compositionally biased region" description="Low complexity" evidence="1">
    <location>
        <begin position="296"/>
        <end position="310"/>
    </location>
</feature>
<dbReference type="OrthoDB" id="5327145at2759"/>
<evidence type="ECO:0000313" key="3">
    <source>
        <dbReference type="Proteomes" id="UP000243081"/>
    </source>
</evidence>
<organism evidence="2 3">
    <name type="scientific">Cordyceps confragosa</name>
    <name type="common">Lecanicillium lecanii</name>
    <dbReference type="NCBI Taxonomy" id="2714763"/>
    <lineage>
        <taxon>Eukaryota</taxon>
        <taxon>Fungi</taxon>
        <taxon>Dikarya</taxon>
        <taxon>Ascomycota</taxon>
        <taxon>Pezizomycotina</taxon>
        <taxon>Sordariomycetes</taxon>
        <taxon>Hypocreomycetidae</taxon>
        <taxon>Hypocreales</taxon>
        <taxon>Cordycipitaceae</taxon>
        <taxon>Akanthomyces</taxon>
    </lineage>
</organism>
<keyword evidence="3" id="KW-1185">Reference proteome</keyword>
<feature type="region of interest" description="Disordered" evidence="1">
    <location>
        <begin position="77"/>
        <end position="169"/>
    </location>
</feature>
<feature type="region of interest" description="Disordered" evidence="1">
    <location>
        <begin position="244"/>
        <end position="274"/>
    </location>
</feature>
<accession>A0A179I293</accession>
<dbReference type="Proteomes" id="UP000243081">
    <property type="component" value="Unassembled WGS sequence"/>
</dbReference>
<gene>
    <name evidence="2" type="ORF">LLEC1_00140</name>
</gene>
<dbReference type="AlphaFoldDB" id="A0A179I293"/>
<sequence length="434" mass="47300">MLAAHRDQENLVHTHQVPAKQPKTPGPKYPKTPIGRFARNDENAPAAFTGKNTLAGTIKNTTNRTVLTKTAAQKQTLATPLADAGNQSRAPLGNKTTNAKARPSQSVIGKQKVKSIEASHMKTGTQRPKLRQTETATPKFEIQPDNKNANADEEPEYAPPAPSPLPYQSDVLPEGGLTFRGLKKEYLLKGYYENFCNPVDDDGISRLDKAFDDEMKLALDKAIEQSDREFEALDWGFSGARGSKATFPTTIAPRNPGSKSEAHRDMRPVSKDRKLHTISSRRAASALAIHSDRIGSAPSSRVASSERVSAQPRMSKPSTIEPSGTTTGEAASRTTIGYNKGRTASSMMRPYNQSSKSLTRASARQASDNSWDLATTPSCTRLGTPEPSLLRTTERPQFTSIFFSDEDDAEPVTLNGPAIDSDDDDETFELKLEI</sequence>
<comment type="caution">
    <text evidence="2">The sequence shown here is derived from an EMBL/GenBank/DDBJ whole genome shotgun (WGS) entry which is preliminary data.</text>
</comment>
<reference evidence="2 3" key="1">
    <citation type="submission" date="2016-03" db="EMBL/GenBank/DDBJ databases">
        <title>Fine-scale spatial genetic structure of a fungal parasite of coffee scale insects.</title>
        <authorList>
            <person name="Jackson D."/>
            <person name="Zemenick K.A."/>
            <person name="Malloure B."/>
            <person name="Quandt C.A."/>
            <person name="James T.Y."/>
        </authorList>
    </citation>
    <scope>NUCLEOTIDE SEQUENCE [LARGE SCALE GENOMIC DNA]</scope>
    <source>
        <strain evidence="2 3">UM487</strain>
    </source>
</reference>
<feature type="region of interest" description="Disordered" evidence="1">
    <location>
        <begin position="292"/>
        <end position="389"/>
    </location>
</feature>
<feature type="compositionally biased region" description="Basic and acidic residues" evidence="1">
    <location>
        <begin position="1"/>
        <end position="12"/>
    </location>
</feature>
<feature type="compositionally biased region" description="Polar residues" evidence="1">
    <location>
        <begin position="316"/>
        <end position="381"/>
    </location>
</feature>
<name>A0A179I293_CORDF</name>
<protein>
    <submittedName>
        <fullName evidence="2">Uncharacterized protein</fullName>
    </submittedName>
</protein>